<dbReference type="Pfam" id="PF00664">
    <property type="entry name" value="ABC_membrane"/>
    <property type="match status" value="1"/>
</dbReference>
<dbReference type="FunFam" id="1.20.1560.10:FF:000070">
    <property type="entry name" value="Multidrug ABC transporter ATP-binding protein"/>
    <property type="match status" value="1"/>
</dbReference>
<feature type="transmembrane region" description="Helical" evidence="7">
    <location>
        <begin position="184"/>
        <end position="203"/>
    </location>
</feature>
<evidence type="ECO:0000256" key="3">
    <source>
        <dbReference type="ARBA" id="ARBA00022741"/>
    </source>
</evidence>
<dbReference type="SUPFAM" id="SSF90123">
    <property type="entry name" value="ABC transporter transmembrane region"/>
    <property type="match status" value="1"/>
</dbReference>
<keyword evidence="3" id="KW-0547">Nucleotide-binding</keyword>
<protein>
    <submittedName>
        <fullName evidence="10">ABC transporter ATP-binding protein/permease</fullName>
    </submittedName>
</protein>
<keyword evidence="6 7" id="KW-0472">Membrane</keyword>
<proteinExistence type="predicted"/>
<dbReference type="InterPro" id="IPR011527">
    <property type="entry name" value="ABC1_TM_dom"/>
</dbReference>
<dbReference type="InterPro" id="IPR003439">
    <property type="entry name" value="ABC_transporter-like_ATP-bd"/>
</dbReference>
<sequence>MFSFFERLLKPFPEEPVQQPPRGLFAFCWHYTRGAKRYLLLMAALSACIAIIEVFLFGTLGNLVDWLNHTNPADLWRDYGTQLTLVGLTLLIGLPLVIFFHASLIHQTMLGNFPMAIRWKAHRYLIQQSVHFFQDEFSGRLATRLMQTSLAVRETVMKLLDVAVYIGVYFGSMIFLMAALDWRLALPMIAWVIGYIGLLAYFLPRLKRISSRQADARAEMTGRIVDTYTNIHTVKLFSHAGRESSYARRGMDKFLQTVHPQMRMVTVLSTCVWTLNSLLIFSLGALGIMLWSQAAISTGAIATALALVLRINGMSQWIMWEISALFENIGTVQDGANTLSKPLQVTDRENAQELTVTSGQIDFTNVSFHYDNQTQVMDSFNLSIKPGEKIGLVGRSGAGKSTLVNLLLRFYDLQSGELSIDGQAINQVSQKSLRQHIGMVTQDTSLLHRSIRDNLLYGRPDASEEEMIRAAQKAQAHDFILALEDSQGRKGYDAHVGERGVKLSGGQRQRIAIARVLLKDAPILILDEATSALDSEVESIIQNNLTTLMGDKTVIAIAHRLSTIAALDRLIVLDKGKIAEQGTHAELLAQNGLYAQLWAHQSGGFLGED</sequence>
<dbReference type="RefSeq" id="WP_253966952.1">
    <property type="nucleotide sequence ID" value="NZ_JAMFTH010000001.1"/>
</dbReference>
<evidence type="ECO:0000256" key="4">
    <source>
        <dbReference type="ARBA" id="ARBA00022840"/>
    </source>
</evidence>
<feature type="transmembrane region" description="Helical" evidence="7">
    <location>
        <begin position="264"/>
        <end position="284"/>
    </location>
</feature>
<keyword evidence="11" id="KW-1185">Reference proteome</keyword>
<dbReference type="FunFam" id="3.40.50.300:FF:000218">
    <property type="entry name" value="Multidrug ABC transporter ATP-binding protein"/>
    <property type="match status" value="1"/>
</dbReference>
<dbReference type="CDD" id="cd07346">
    <property type="entry name" value="ABC_6TM_exporters"/>
    <property type="match status" value="1"/>
</dbReference>
<comment type="caution">
    <text evidence="10">The sequence shown here is derived from an EMBL/GenBank/DDBJ whole genome shotgun (WGS) entry which is preliminary data.</text>
</comment>
<dbReference type="PANTHER" id="PTHR43394">
    <property type="entry name" value="ATP-DEPENDENT PERMEASE MDL1, MITOCHONDRIAL"/>
    <property type="match status" value="1"/>
</dbReference>
<organism evidence="10 11">
    <name type="scientific">Gilvimarinus xylanilyticus</name>
    <dbReference type="NCBI Taxonomy" id="2944139"/>
    <lineage>
        <taxon>Bacteria</taxon>
        <taxon>Pseudomonadati</taxon>
        <taxon>Pseudomonadota</taxon>
        <taxon>Gammaproteobacteria</taxon>
        <taxon>Cellvibrionales</taxon>
        <taxon>Cellvibrionaceae</taxon>
        <taxon>Gilvimarinus</taxon>
    </lineage>
</organism>
<dbReference type="AlphaFoldDB" id="A0A9X2HUG1"/>
<dbReference type="InterPro" id="IPR017871">
    <property type="entry name" value="ABC_transporter-like_CS"/>
</dbReference>
<feature type="transmembrane region" description="Helical" evidence="7">
    <location>
        <begin position="39"/>
        <end position="63"/>
    </location>
</feature>
<evidence type="ECO:0000313" key="10">
    <source>
        <dbReference type="EMBL" id="MCP8898683.1"/>
    </source>
</evidence>
<dbReference type="InterPro" id="IPR003593">
    <property type="entry name" value="AAA+_ATPase"/>
</dbReference>
<dbReference type="SUPFAM" id="SSF52540">
    <property type="entry name" value="P-loop containing nucleoside triphosphate hydrolases"/>
    <property type="match status" value="1"/>
</dbReference>
<evidence type="ECO:0000256" key="6">
    <source>
        <dbReference type="ARBA" id="ARBA00023136"/>
    </source>
</evidence>
<dbReference type="Gene3D" id="3.40.50.300">
    <property type="entry name" value="P-loop containing nucleotide triphosphate hydrolases"/>
    <property type="match status" value="1"/>
</dbReference>
<dbReference type="PROSITE" id="PS50929">
    <property type="entry name" value="ABC_TM1F"/>
    <property type="match status" value="1"/>
</dbReference>
<accession>A0A9X2HUG1</accession>
<evidence type="ECO:0000313" key="11">
    <source>
        <dbReference type="Proteomes" id="UP001139319"/>
    </source>
</evidence>
<feature type="transmembrane region" description="Helical" evidence="7">
    <location>
        <begin position="83"/>
        <end position="105"/>
    </location>
</feature>
<dbReference type="InterPro" id="IPR039421">
    <property type="entry name" value="Type_1_exporter"/>
</dbReference>
<evidence type="ECO:0000259" key="9">
    <source>
        <dbReference type="PROSITE" id="PS50929"/>
    </source>
</evidence>
<feature type="transmembrane region" description="Helical" evidence="7">
    <location>
        <begin position="159"/>
        <end position="178"/>
    </location>
</feature>
<dbReference type="Proteomes" id="UP001139319">
    <property type="component" value="Unassembled WGS sequence"/>
</dbReference>
<keyword evidence="2 7" id="KW-0812">Transmembrane</keyword>
<dbReference type="PROSITE" id="PS50893">
    <property type="entry name" value="ABC_TRANSPORTER_2"/>
    <property type="match status" value="1"/>
</dbReference>
<evidence type="ECO:0000259" key="8">
    <source>
        <dbReference type="PROSITE" id="PS50893"/>
    </source>
</evidence>
<dbReference type="GO" id="GO:0005524">
    <property type="term" value="F:ATP binding"/>
    <property type="evidence" value="ECO:0007669"/>
    <property type="project" value="UniProtKB-KW"/>
</dbReference>
<comment type="subcellular location">
    <subcellularLocation>
        <location evidence="1">Cell membrane</location>
        <topology evidence="1">Multi-pass membrane protein</topology>
    </subcellularLocation>
</comment>
<keyword evidence="5 7" id="KW-1133">Transmembrane helix</keyword>
<evidence type="ECO:0000256" key="5">
    <source>
        <dbReference type="ARBA" id="ARBA00022989"/>
    </source>
</evidence>
<dbReference type="GO" id="GO:0015421">
    <property type="term" value="F:ABC-type oligopeptide transporter activity"/>
    <property type="evidence" value="ECO:0007669"/>
    <property type="project" value="TreeGrafter"/>
</dbReference>
<evidence type="ECO:0000256" key="1">
    <source>
        <dbReference type="ARBA" id="ARBA00004651"/>
    </source>
</evidence>
<dbReference type="Gene3D" id="1.20.1560.10">
    <property type="entry name" value="ABC transporter type 1, transmembrane domain"/>
    <property type="match status" value="1"/>
</dbReference>
<dbReference type="InterPro" id="IPR027417">
    <property type="entry name" value="P-loop_NTPase"/>
</dbReference>
<gene>
    <name evidence="10" type="ORF">M6D89_05150</name>
</gene>
<keyword evidence="4 10" id="KW-0067">ATP-binding</keyword>
<feature type="domain" description="ABC transmembrane type-1" evidence="9">
    <location>
        <begin position="40"/>
        <end position="327"/>
    </location>
</feature>
<feature type="domain" description="ABC transporter" evidence="8">
    <location>
        <begin position="361"/>
        <end position="600"/>
    </location>
</feature>
<dbReference type="GO" id="GO:0016887">
    <property type="term" value="F:ATP hydrolysis activity"/>
    <property type="evidence" value="ECO:0007669"/>
    <property type="project" value="InterPro"/>
</dbReference>
<evidence type="ECO:0000256" key="2">
    <source>
        <dbReference type="ARBA" id="ARBA00022692"/>
    </source>
</evidence>
<dbReference type="GO" id="GO:0005886">
    <property type="term" value="C:plasma membrane"/>
    <property type="evidence" value="ECO:0007669"/>
    <property type="project" value="UniProtKB-SubCell"/>
</dbReference>
<dbReference type="InterPro" id="IPR036640">
    <property type="entry name" value="ABC1_TM_sf"/>
</dbReference>
<evidence type="ECO:0000256" key="7">
    <source>
        <dbReference type="SAM" id="Phobius"/>
    </source>
</evidence>
<name>A0A9X2HUG1_9GAMM</name>
<dbReference type="PROSITE" id="PS00211">
    <property type="entry name" value="ABC_TRANSPORTER_1"/>
    <property type="match status" value="1"/>
</dbReference>
<dbReference type="SMART" id="SM00382">
    <property type="entry name" value="AAA"/>
    <property type="match status" value="1"/>
</dbReference>
<reference evidence="10" key="1">
    <citation type="submission" date="2022-05" db="EMBL/GenBank/DDBJ databases">
        <authorList>
            <person name="Sun H.-N."/>
        </authorList>
    </citation>
    <scope>NUCLEOTIDE SEQUENCE</scope>
    <source>
        <strain evidence="10">HB14</strain>
    </source>
</reference>
<reference evidence="10" key="2">
    <citation type="submission" date="2023-01" db="EMBL/GenBank/DDBJ databases">
        <title>Gilvimarinus xylanilyticus HB14 isolated from Caulerpa lentillifera aquaculture base in Hainan, China.</title>
        <authorList>
            <person name="Zhang Y.-J."/>
        </authorList>
    </citation>
    <scope>NUCLEOTIDE SEQUENCE</scope>
    <source>
        <strain evidence="10">HB14</strain>
    </source>
</reference>
<dbReference type="PANTHER" id="PTHR43394:SF1">
    <property type="entry name" value="ATP-BINDING CASSETTE SUB-FAMILY B MEMBER 10, MITOCHONDRIAL"/>
    <property type="match status" value="1"/>
</dbReference>
<dbReference type="Pfam" id="PF00005">
    <property type="entry name" value="ABC_tran"/>
    <property type="match status" value="1"/>
</dbReference>
<dbReference type="EMBL" id="JAMFTH010000001">
    <property type="protein sequence ID" value="MCP8898683.1"/>
    <property type="molecule type" value="Genomic_DNA"/>
</dbReference>